<gene>
    <name evidence="4" type="primary">LOC113900834</name>
</gene>
<keyword evidence="1" id="KW-0430">Lectin</keyword>
<dbReference type="Ensembl" id="ENSBIXT00005006747.1">
    <property type="protein sequence ID" value="ENSBIXP00005005236.1"/>
    <property type="gene ID" value="ENSBIXG00005010995.1"/>
</dbReference>
<dbReference type="PROSITE" id="PS50041">
    <property type="entry name" value="C_TYPE_LECTIN_2"/>
    <property type="match status" value="1"/>
</dbReference>
<keyword evidence="2" id="KW-0732">Signal</keyword>
<protein>
    <submittedName>
        <fullName evidence="4">Lithostathine-like</fullName>
    </submittedName>
</protein>
<name>A0A4W2FI46_BOBOX</name>
<dbReference type="Pfam" id="PF00059">
    <property type="entry name" value="Lectin_C"/>
    <property type="match status" value="1"/>
</dbReference>
<reference evidence="5 6" key="1">
    <citation type="submission" date="2018-11" db="EMBL/GenBank/DDBJ databases">
        <title>Haplotype-resolved cattle genomes.</title>
        <authorList>
            <person name="Low W.Y."/>
            <person name="Tearle R."/>
            <person name="Bickhart D.M."/>
            <person name="Rosen B.D."/>
            <person name="Koren S."/>
            <person name="Rhie A."/>
            <person name="Hiendleder S."/>
            <person name="Phillippy A.M."/>
            <person name="Smith T.P.L."/>
            <person name="Williams J.L."/>
        </authorList>
    </citation>
    <scope>NUCLEOTIDE SEQUENCE [LARGE SCALE GENOMIC DNA]</scope>
</reference>
<dbReference type="SUPFAM" id="SSF56436">
    <property type="entry name" value="C-type lectin-like"/>
    <property type="match status" value="1"/>
</dbReference>
<dbReference type="Proteomes" id="UP000429181">
    <property type="component" value="Chromosome 11"/>
</dbReference>
<dbReference type="Ensembl" id="ENSBIXT00000018974.1">
    <property type="protein sequence ID" value="ENSBIXP00000033065.1"/>
    <property type="gene ID" value="ENSBIXG00000015771.1"/>
</dbReference>
<sequence length="204" mass="22742">MLPSLGLPRLSWMLLSCLMLLSQVQGEDSQRSERISCPRGSIAYGSSCYVLYKVARSWMSANIACQRRHSGHLASVLSGTEGSFLASLVRNNLNTQSDVWIGLHDPTEGSEPDAGGWEWSSTAMFNYFAWERIPSTVSGLDHCGILSRTSGKKQRRSLLLSLFLSSLISGLDCQRILLCYEVQHWFVCSHPLSSLLSFYLLPFD</sequence>
<dbReference type="InterPro" id="IPR016186">
    <property type="entry name" value="C-type_lectin-like/link_sf"/>
</dbReference>
<dbReference type="SMART" id="SM00034">
    <property type="entry name" value="CLECT"/>
    <property type="match status" value="1"/>
</dbReference>
<keyword evidence="5" id="KW-1185">Reference proteome</keyword>
<dbReference type="InterPro" id="IPR016187">
    <property type="entry name" value="CTDL_fold"/>
</dbReference>
<feature type="domain" description="C-type lectin" evidence="3">
    <location>
        <begin position="44"/>
        <end position="152"/>
    </location>
</feature>
<evidence type="ECO:0000256" key="2">
    <source>
        <dbReference type="SAM" id="SignalP"/>
    </source>
</evidence>
<dbReference type="PRINTS" id="PR01504">
    <property type="entry name" value="PNCREATITSAP"/>
</dbReference>
<dbReference type="InterPro" id="IPR001304">
    <property type="entry name" value="C-type_lectin-like"/>
</dbReference>
<evidence type="ECO:0000313" key="5">
    <source>
        <dbReference type="Proteomes" id="UP000314981"/>
    </source>
</evidence>
<evidence type="ECO:0000259" key="3">
    <source>
        <dbReference type="PROSITE" id="PS50041"/>
    </source>
</evidence>
<dbReference type="AlphaFoldDB" id="A0A4W2FI46"/>
<evidence type="ECO:0000313" key="4">
    <source>
        <dbReference type="Ensembl" id="ENSBIXP00005005236.1"/>
    </source>
</evidence>
<dbReference type="Proteomes" id="UP000314981">
    <property type="component" value="Chromosome 11"/>
</dbReference>
<organism evidence="4 6">
    <name type="scientific">Bos indicus x Bos taurus</name>
    <name type="common">Hybrid cattle</name>
    <dbReference type="NCBI Taxonomy" id="30522"/>
    <lineage>
        <taxon>Eukaryota</taxon>
        <taxon>Metazoa</taxon>
        <taxon>Chordata</taxon>
        <taxon>Craniata</taxon>
        <taxon>Vertebrata</taxon>
        <taxon>Euteleostomi</taxon>
        <taxon>Mammalia</taxon>
        <taxon>Eutheria</taxon>
        <taxon>Laurasiatheria</taxon>
        <taxon>Artiodactyla</taxon>
        <taxon>Ruminantia</taxon>
        <taxon>Pecora</taxon>
        <taxon>Bovidae</taxon>
        <taxon>Bovinae</taxon>
        <taxon>Bos</taxon>
    </lineage>
</organism>
<dbReference type="PANTHER" id="PTHR22803">
    <property type="entry name" value="MANNOSE, PHOSPHOLIPASE, LECTIN RECEPTOR RELATED"/>
    <property type="match status" value="1"/>
</dbReference>
<dbReference type="InterPro" id="IPR050111">
    <property type="entry name" value="C-type_lectin/snaclec_domain"/>
</dbReference>
<feature type="signal peptide" evidence="2">
    <location>
        <begin position="1"/>
        <end position="26"/>
    </location>
</feature>
<accession>A0A4W2FI46</accession>
<dbReference type="Gene3D" id="3.10.100.10">
    <property type="entry name" value="Mannose-Binding Protein A, subunit A"/>
    <property type="match status" value="1"/>
</dbReference>
<feature type="chain" id="PRO_5044611363" evidence="2">
    <location>
        <begin position="27"/>
        <end position="204"/>
    </location>
</feature>
<evidence type="ECO:0000256" key="1">
    <source>
        <dbReference type="ARBA" id="ARBA00022734"/>
    </source>
</evidence>
<proteinExistence type="predicted"/>
<reference evidence="4" key="2">
    <citation type="submission" date="2025-05" db="UniProtKB">
        <authorList>
            <consortium name="Ensembl"/>
        </authorList>
    </citation>
    <scope>IDENTIFICATION</scope>
</reference>
<evidence type="ECO:0000313" key="6">
    <source>
        <dbReference type="Proteomes" id="UP000429181"/>
    </source>
</evidence>
<dbReference type="GeneTree" id="ENSGT00940000154447"/>
<dbReference type="STRING" id="30522.A0A4W2FI46"/>
<dbReference type="GO" id="GO:0030246">
    <property type="term" value="F:carbohydrate binding"/>
    <property type="evidence" value="ECO:0007669"/>
    <property type="project" value="UniProtKB-KW"/>
</dbReference>